<protein>
    <submittedName>
        <fullName evidence="1">Uncharacterized protein</fullName>
    </submittedName>
</protein>
<gene>
    <name evidence="1" type="ORF">EJB05_40833</name>
</gene>
<feature type="non-terminal residue" evidence="1">
    <location>
        <position position="1"/>
    </location>
</feature>
<feature type="non-terminal residue" evidence="1">
    <location>
        <position position="67"/>
    </location>
</feature>
<comment type="caution">
    <text evidence="1">The sequence shown here is derived from an EMBL/GenBank/DDBJ whole genome shotgun (WGS) entry which is preliminary data.</text>
</comment>
<dbReference type="AlphaFoldDB" id="A0A5J9TQZ2"/>
<sequence length="67" mass="7403">MLPLDNSIRVIVIGDAPVDSEVLIVTSSISRICRPSIKDAYRDRISLTLQPVSFVIFCPVNEMDIVA</sequence>
<dbReference type="Proteomes" id="UP000324897">
    <property type="component" value="Unassembled WGS sequence"/>
</dbReference>
<dbReference type="Gramene" id="TVU13121">
    <property type="protein sequence ID" value="TVU13121"/>
    <property type="gene ID" value="EJB05_40833"/>
</dbReference>
<name>A0A5J9TQZ2_9POAL</name>
<evidence type="ECO:0000313" key="2">
    <source>
        <dbReference type="Proteomes" id="UP000324897"/>
    </source>
</evidence>
<dbReference type="EMBL" id="RWGY01000036">
    <property type="protein sequence ID" value="TVU13121.1"/>
    <property type="molecule type" value="Genomic_DNA"/>
</dbReference>
<accession>A0A5J9TQZ2</accession>
<organism evidence="1 2">
    <name type="scientific">Eragrostis curvula</name>
    <name type="common">weeping love grass</name>
    <dbReference type="NCBI Taxonomy" id="38414"/>
    <lineage>
        <taxon>Eukaryota</taxon>
        <taxon>Viridiplantae</taxon>
        <taxon>Streptophyta</taxon>
        <taxon>Embryophyta</taxon>
        <taxon>Tracheophyta</taxon>
        <taxon>Spermatophyta</taxon>
        <taxon>Magnoliopsida</taxon>
        <taxon>Liliopsida</taxon>
        <taxon>Poales</taxon>
        <taxon>Poaceae</taxon>
        <taxon>PACMAD clade</taxon>
        <taxon>Chloridoideae</taxon>
        <taxon>Eragrostideae</taxon>
        <taxon>Eragrostidinae</taxon>
        <taxon>Eragrostis</taxon>
    </lineage>
</organism>
<evidence type="ECO:0000313" key="1">
    <source>
        <dbReference type="EMBL" id="TVU13121.1"/>
    </source>
</evidence>
<keyword evidence="2" id="KW-1185">Reference proteome</keyword>
<reference evidence="1 2" key="1">
    <citation type="journal article" date="2019" name="Sci. Rep.">
        <title>A high-quality genome of Eragrostis curvula grass provides insights into Poaceae evolution and supports new strategies to enhance forage quality.</title>
        <authorList>
            <person name="Carballo J."/>
            <person name="Santos B.A.C.M."/>
            <person name="Zappacosta D."/>
            <person name="Garbus I."/>
            <person name="Selva J.P."/>
            <person name="Gallo C.A."/>
            <person name="Diaz A."/>
            <person name="Albertini E."/>
            <person name="Caccamo M."/>
            <person name="Echenique V."/>
        </authorList>
    </citation>
    <scope>NUCLEOTIDE SEQUENCE [LARGE SCALE GENOMIC DNA]</scope>
    <source>
        <strain evidence="2">cv. Victoria</strain>
        <tissue evidence="1">Leaf</tissue>
    </source>
</reference>
<proteinExistence type="predicted"/>